<sequence length="589" mass="67434">MAMMRGTRLYSFGTFLRQSLAQFRNLTSEIKQEGHPTINLDAKVCDFTREICRITRTKPRWEDTLLSLFPSFNFSDPSFFLLYLNHQSNAFLSLRFFHWLCSRCGFSPDQSSCNALFRELVDARACKVAKSLLDCPGFIPEPDSLECYIQCLSSAGMVEDALDVLKKVGICPSVETWNASLLGCLKVRRTDLVWTLYEQMMESGAVDSISVETVGYLIMAFCAENKVSKGYELLRELLEKGLHPDNIVFNKLIAGFCKERQYARVSEILHVMIAKNCNPDIFTYQEVVNGLLKRKNSEGFRVFNDLMERGYFPDRVMYTTVIKGLCDMGWLGEARKLWFEMKKKGFLPNEYTYNAMIHGYCKIGDLVKARKLLQDMCGRGYAETAVSCSTMISGLCLHGRTDEALNFFEEMPQKGIVRDVIVYNSLIKGLCEKGELVKATTLFDELLAQGLEPSVFSFTPLIKKFCEVGDTQGAIRLWKDMHDRHLEPPASTHDYIITALCKEGNSTQGMEWLQNMLSWKLKPQEQTFEYLINSLSQEDRLDDVLVVLDLMFRIGYRLKESIISSLVSKFSKDSFHFPNLCLEKILERN</sequence>
<dbReference type="OrthoDB" id="185373at2759"/>
<proteinExistence type="inferred from homology"/>
<feature type="repeat" description="PPR" evidence="3">
    <location>
        <begin position="419"/>
        <end position="453"/>
    </location>
</feature>
<evidence type="ECO:0000313" key="5">
    <source>
        <dbReference type="RefSeq" id="XP_027361504.1"/>
    </source>
</evidence>
<keyword evidence="2" id="KW-0677">Repeat</keyword>
<feature type="repeat" description="PPR" evidence="3">
    <location>
        <begin position="454"/>
        <end position="488"/>
    </location>
</feature>
<dbReference type="Gene3D" id="1.25.40.10">
    <property type="entry name" value="Tetratricopeptide repeat domain"/>
    <property type="match status" value="4"/>
</dbReference>
<feature type="repeat" description="PPR" evidence="3">
    <location>
        <begin position="314"/>
        <end position="348"/>
    </location>
</feature>
<reference evidence="4" key="1">
    <citation type="journal article" date="2019" name="Toxins">
        <title>Detection of Abrin-Like and Prepropulchellin-Like Toxin Genes and Transcripts Using Whole Genome Sequencing and Full-Length Transcript Sequencing of Abrus precatorius.</title>
        <authorList>
            <person name="Hovde B.T."/>
            <person name="Daligault H.E."/>
            <person name="Hanschen E.R."/>
            <person name="Kunde Y.A."/>
            <person name="Johnson M.B."/>
            <person name="Starkenburg S.R."/>
            <person name="Johnson S.L."/>
        </authorList>
    </citation>
    <scope>NUCLEOTIDE SEQUENCE [LARGE SCALE GENOMIC DNA]</scope>
</reference>
<dbReference type="Pfam" id="PF01535">
    <property type="entry name" value="PPR"/>
    <property type="match status" value="2"/>
</dbReference>
<organism evidence="4 5">
    <name type="scientific">Abrus precatorius</name>
    <name type="common">Indian licorice</name>
    <name type="synonym">Glycine abrus</name>
    <dbReference type="NCBI Taxonomy" id="3816"/>
    <lineage>
        <taxon>Eukaryota</taxon>
        <taxon>Viridiplantae</taxon>
        <taxon>Streptophyta</taxon>
        <taxon>Embryophyta</taxon>
        <taxon>Tracheophyta</taxon>
        <taxon>Spermatophyta</taxon>
        <taxon>Magnoliopsida</taxon>
        <taxon>eudicotyledons</taxon>
        <taxon>Gunneridae</taxon>
        <taxon>Pentapetalae</taxon>
        <taxon>rosids</taxon>
        <taxon>fabids</taxon>
        <taxon>Fabales</taxon>
        <taxon>Fabaceae</taxon>
        <taxon>Papilionoideae</taxon>
        <taxon>50 kb inversion clade</taxon>
        <taxon>NPAAA clade</taxon>
        <taxon>indigoferoid/millettioid clade</taxon>
        <taxon>Abreae</taxon>
        <taxon>Abrus</taxon>
    </lineage>
</organism>
<dbReference type="GeneID" id="113869398"/>
<dbReference type="Pfam" id="PF13041">
    <property type="entry name" value="PPR_2"/>
    <property type="match status" value="3"/>
</dbReference>
<evidence type="ECO:0000256" key="1">
    <source>
        <dbReference type="ARBA" id="ARBA00007626"/>
    </source>
</evidence>
<dbReference type="PROSITE" id="PS51375">
    <property type="entry name" value="PPR"/>
    <property type="match status" value="8"/>
</dbReference>
<dbReference type="InterPro" id="IPR011990">
    <property type="entry name" value="TPR-like_helical_dom_sf"/>
</dbReference>
<evidence type="ECO:0000313" key="4">
    <source>
        <dbReference type="Proteomes" id="UP000694853"/>
    </source>
</evidence>
<name>A0A8B8M2U1_ABRPR</name>
<dbReference type="NCBIfam" id="TIGR00756">
    <property type="entry name" value="PPR"/>
    <property type="match status" value="6"/>
</dbReference>
<feature type="repeat" description="PPR" evidence="3">
    <location>
        <begin position="210"/>
        <end position="244"/>
    </location>
</feature>
<comment type="similarity">
    <text evidence="1">Belongs to the PPR family. P subfamily.</text>
</comment>
<feature type="repeat" description="PPR" evidence="3">
    <location>
        <begin position="173"/>
        <end position="207"/>
    </location>
</feature>
<feature type="repeat" description="PPR" evidence="3">
    <location>
        <begin position="384"/>
        <end position="418"/>
    </location>
</feature>
<gene>
    <name evidence="5" type="primary">LOC113869398</name>
</gene>
<feature type="repeat" description="PPR" evidence="3">
    <location>
        <begin position="349"/>
        <end position="383"/>
    </location>
</feature>
<evidence type="ECO:0000256" key="3">
    <source>
        <dbReference type="PROSITE-ProRule" id="PRU00708"/>
    </source>
</evidence>
<dbReference type="KEGG" id="aprc:113869398"/>
<reference evidence="5" key="2">
    <citation type="submission" date="2025-08" db="UniProtKB">
        <authorList>
            <consortium name="RefSeq"/>
        </authorList>
    </citation>
    <scope>IDENTIFICATION</scope>
    <source>
        <tissue evidence="5">Young leaves</tissue>
    </source>
</reference>
<accession>A0A8B8M2U1</accession>
<evidence type="ECO:0000256" key="2">
    <source>
        <dbReference type="ARBA" id="ARBA00022737"/>
    </source>
</evidence>
<feature type="repeat" description="PPR" evidence="3">
    <location>
        <begin position="245"/>
        <end position="279"/>
    </location>
</feature>
<dbReference type="Proteomes" id="UP000694853">
    <property type="component" value="Unplaced"/>
</dbReference>
<dbReference type="RefSeq" id="XP_027361504.1">
    <property type="nucleotide sequence ID" value="XM_027505703.1"/>
</dbReference>
<keyword evidence="4" id="KW-1185">Reference proteome</keyword>
<dbReference type="PANTHER" id="PTHR47941">
    <property type="entry name" value="PENTATRICOPEPTIDE REPEAT-CONTAINING PROTEIN 3, MITOCHONDRIAL"/>
    <property type="match status" value="1"/>
</dbReference>
<protein>
    <submittedName>
        <fullName evidence="5">Pentatricopeptide repeat-containing protein At5g18950</fullName>
    </submittedName>
</protein>
<dbReference type="AlphaFoldDB" id="A0A8B8M2U1"/>
<dbReference type="InterPro" id="IPR002885">
    <property type="entry name" value="PPR_rpt"/>
</dbReference>